<evidence type="ECO:0000256" key="1">
    <source>
        <dbReference type="SAM" id="MobiDB-lite"/>
    </source>
</evidence>
<evidence type="ECO:0000256" key="2">
    <source>
        <dbReference type="SAM" id="SignalP"/>
    </source>
</evidence>
<evidence type="ECO:0000313" key="4">
    <source>
        <dbReference type="Proteomes" id="UP000807785"/>
    </source>
</evidence>
<dbReference type="EMBL" id="JADJEV010000002">
    <property type="protein sequence ID" value="MBK6972110.1"/>
    <property type="molecule type" value="Genomic_DNA"/>
</dbReference>
<reference evidence="3" key="1">
    <citation type="submission" date="2020-10" db="EMBL/GenBank/DDBJ databases">
        <title>Connecting structure to function with the recovery of over 1000 high-quality activated sludge metagenome-assembled genomes encoding full-length rRNA genes using long-read sequencing.</title>
        <authorList>
            <person name="Singleton C.M."/>
            <person name="Petriglieri F."/>
            <person name="Kristensen J.M."/>
            <person name="Kirkegaard R.H."/>
            <person name="Michaelsen T.Y."/>
            <person name="Andersen M.H."/>
            <person name="Karst S.M."/>
            <person name="Dueholm M.S."/>
            <person name="Nielsen P.H."/>
            <person name="Albertsen M."/>
        </authorList>
    </citation>
    <scope>NUCLEOTIDE SEQUENCE</scope>
    <source>
        <strain evidence="3">Bjer_18-Q3-R1-45_BAT3C.347</strain>
    </source>
</reference>
<organism evidence="3 4">
    <name type="scientific">Candidatus Methylophosphatis roskildensis</name>
    <dbReference type="NCBI Taxonomy" id="2899263"/>
    <lineage>
        <taxon>Bacteria</taxon>
        <taxon>Pseudomonadati</taxon>
        <taxon>Pseudomonadota</taxon>
        <taxon>Betaproteobacteria</taxon>
        <taxon>Nitrosomonadales</taxon>
        <taxon>Sterolibacteriaceae</taxon>
        <taxon>Candidatus Methylophosphatis</taxon>
    </lineage>
</organism>
<comment type="caution">
    <text evidence="3">The sequence shown here is derived from an EMBL/GenBank/DDBJ whole genome shotgun (WGS) entry which is preliminary data.</text>
</comment>
<feature type="region of interest" description="Disordered" evidence="1">
    <location>
        <begin position="77"/>
        <end position="105"/>
    </location>
</feature>
<feature type="signal peptide" evidence="2">
    <location>
        <begin position="1"/>
        <end position="25"/>
    </location>
</feature>
<gene>
    <name evidence="3" type="ORF">IPH26_03865</name>
</gene>
<accession>A0A9D7E387</accession>
<name>A0A9D7E387_9PROT</name>
<proteinExistence type="predicted"/>
<evidence type="ECO:0000313" key="3">
    <source>
        <dbReference type="EMBL" id="MBK6972110.1"/>
    </source>
</evidence>
<feature type="chain" id="PRO_5038483259" evidence="2">
    <location>
        <begin position="26"/>
        <end position="105"/>
    </location>
</feature>
<protein>
    <submittedName>
        <fullName evidence="3">Uncharacterized protein</fullName>
    </submittedName>
</protein>
<sequence>MSGIQTGCVLLSGLAMLAYAGVAQAERYVVVNGQRQTQQQIFALERARCGPLPNGHYWLNYRNGVWGYAGNPRPQGHIADNCRRPGRRPSLSERGMLFAPGELAH</sequence>
<keyword evidence="2" id="KW-0732">Signal</keyword>
<dbReference type="Proteomes" id="UP000807785">
    <property type="component" value="Unassembled WGS sequence"/>
</dbReference>
<dbReference type="AlphaFoldDB" id="A0A9D7E387"/>